<organism evidence="1 2">
    <name type="scientific">Massilia haematophila</name>
    <dbReference type="NCBI Taxonomy" id="457923"/>
    <lineage>
        <taxon>Bacteria</taxon>
        <taxon>Pseudomonadati</taxon>
        <taxon>Pseudomonadota</taxon>
        <taxon>Betaproteobacteria</taxon>
        <taxon>Burkholderiales</taxon>
        <taxon>Oxalobacteraceae</taxon>
        <taxon>Telluria group</taxon>
        <taxon>Massilia</taxon>
    </lineage>
</organism>
<sequence>MPATNITVISVALARLYFAVLLSHLKAELEKPADERDITLQYKHIVARTRATYPDAAYIEAAIPTNIGTRLLVVQLICEKLGLPNLACLGVNAGGEPGIGYTESRDWEMDKAAVLAYDWGQVSAGIVNAFDLEAKEAAQRAEKKPARKVSDPAARDMLYRADKANPGTYQVDNYQKEAMIKLIMKGLSIDDAFAAVSE</sequence>
<gene>
    <name evidence="1" type="ORF">ACFOPH_07950</name>
</gene>
<keyword evidence="2" id="KW-1185">Reference proteome</keyword>
<protein>
    <submittedName>
        <fullName evidence="1">Uncharacterized protein</fullName>
    </submittedName>
</protein>
<comment type="caution">
    <text evidence="1">The sequence shown here is derived from an EMBL/GenBank/DDBJ whole genome shotgun (WGS) entry which is preliminary data.</text>
</comment>
<reference evidence="2" key="1">
    <citation type="journal article" date="2019" name="Int. J. Syst. Evol. Microbiol.">
        <title>The Global Catalogue of Microorganisms (GCM) 10K type strain sequencing project: providing services to taxonomists for standard genome sequencing and annotation.</title>
        <authorList>
            <consortium name="The Broad Institute Genomics Platform"/>
            <consortium name="The Broad Institute Genome Sequencing Center for Infectious Disease"/>
            <person name="Wu L."/>
            <person name="Ma J."/>
        </authorList>
    </citation>
    <scope>NUCLEOTIDE SEQUENCE [LARGE SCALE GENOMIC DNA]</scope>
    <source>
        <strain evidence="2">CCM 7480</strain>
    </source>
</reference>
<dbReference type="RefSeq" id="WP_379734628.1">
    <property type="nucleotide sequence ID" value="NZ_JBHRVV010000001.1"/>
</dbReference>
<accession>A0ABV7PHN0</accession>
<proteinExistence type="predicted"/>
<name>A0ABV7PHN0_9BURK</name>
<dbReference type="EMBL" id="JBHRVV010000001">
    <property type="protein sequence ID" value="MFC3458175.1"/>
    <property type="molecule type" value="Genomic_DNA"/>
</dbReference>
<evidence type="ECO:0000313" key="1">
    <source>
        <dbReference type="EMBL" id="MFC3458175.1"/>
    </source>
</evidence>
<dbReference type="Proteomes" id="UP001595665">
    <property type="component" value="Unassembled WGS sequence"/>
</dbReference>
<evidence type="ECO:0000313" key="2">
    <source>
        <dbReference type="Proteomes" id="UP001595665"/>
    </source>
</evidence>